<gene>
    <name evidence="2" type="ORF">METZ01_LOCUS108965</name>
</gene>
<name>A0A381WV05_9ZZZZ</name>
<protein>
    <recommendedName>
        <fullName evidence="3">DUF4164 domain-containing protein</fullName>
    </recommendedName>
</protein>
<evidence type="ECO:0000256" key="1">
    <source>
        <dbReference type="SAM" id="Coils"/>
    </source>
</evidence>
<dbReference type="AlphaFoldDB" id="A0A381WV05"/>
<reference evidence="2" key="1">
    <citation type="submission" date="2018-05" db="EMBL/GenBank/DDBJ databases">
        <authorList>
            <person name="Lanie J.A."/>
            <person name="Ng W.-L."/>
            <person name="Kazmierczak K.M."/>
            <person name="Andrzejewski T.M."/>
            <person name="Davidsen T.M."/>
            <person name="Wayne K.J."/>
            <person name="Tettelin H."/>
            <person name="Glass J.I."/>
            <person name="Rusch D."/>
            <person name="Podicherti R."/>
            <person name="Tsui H.-C.T."/>
            <person name="Winkler M.E."/>
        </authorList>
    </citation>
    <scope>NUCLEOTIDE SEQUENCE</scope>
</reference>
<sequence>MVDEDGSKARLEAAVKRLELALGRAAERSGTETEDVKRLHREINGLGSELSNAQAENDRLSEDLAQTKAKNVTLQNAMDNISTRLDGAIDAVQALLEE</sequence>
<dbReference type="Pfam" id="PF13747">
    <property type="entry name" value="DUF4164"/>
    <property type="match status" value="1"/>
</dbReference>
<evidence type="ECO:0008006" key="3">
    <source>
        <dbReference type="Google" id="ProtNLM"/>
    </source>
</evidence>
<accession>A0A381WV05</accession>
<dbReference type="InterPro" id="IPR025310">
    <property type="entry name" value="DUF4164"/>
</dbReference>
<feature type="coiled-coil region" evidence="1">
    <location>
        <begin position="8"/>
        <end position="77"/>
    </location>
</feature>
<keyword evidence="1" id="KW-0175">Coiled coil</keyword>
<proteinExistence type="predicted"/>
<evidence type="ECO:0000313" key="2">
    <source>
        <dbReference type="EMBL" id="SVA56111.1"/>
    </source>
</evidence>
<organism evidence="2">
    <name type="scientific">marine metagenome</name>
    <dbReference type="NCBI Taxonomy" id="408172"/>
    <lineage>
        <taxon>unclassified sequences</taxon>
        <taxon>metagenomes</taxon>
        <taxon>ecological metagenomes</taxon>
    </lineage>
</organism>
<dbReference type="EMBL" id="UINC01012910">
    <property type="protein sequence ID" value="SVA56111.1"/>
    <property type="molecule type" value="Genomic_DNA"/>
</dbReference>